<sequence length="98" mass="11194">MSGQIMMTPEELKSRARTYGQSSQEIEGILSRLKSLQSQLSAEWKGRAFEQFDVQFTQLEPKVRDFAHLMQEINEQLNKTAEAVAQQDEALSRNFGLS</sequence>
<evidence type="ECO:0000313" key="2">
    <source>
        <dbReference type="EMBL" id="WLV24302.1"/>
    </source>
</evidence>
<dbReference type="InterPro" id="IPR036689">
    <property type="entry name" value="ESAT-6-like_sf"/>
</dbReference>
<protein>
    <recommendedName>
        <fullName evidence="1">ESAT-6-like protein</fullName>
    </recommendedName>
</protein>
<dbReference type="Gene3D" id="1.10.287.1060">
    <property type="entry name" value="ESAT-6-like"/>
    <property type="match status" value="1"/>
</dbReference>
<dbReference type="InterPro" id="IPR010310">
    <property type="entry name" value="T7SS_ESAT-6-like"/>
</dbReference>
<dbReference type="RefSeq" id="WP_348027189.1">
    <property type="nucleotide sequence ID" value="NZ_CP129113.1"/>
</dbReference>
<dbReference type="Proteomes" id="UP001180087">
    <property type="component" value="Chromosome"/>
</dbReference>
<gene>
    <name evidence="2" type="ORF">QR721_11750</name>
</gene>
<name>A0ABY9KVL1_9BACI</name>
<reference evidence="2" key="1">
    <citation type="submission" date="2023-06" db="EMBL/GenBank/DDBJ databases">
        <title>A Treasure from Seagulls: Isolation and Description of Aciduricobacillus qingdaonensis gen. nov., sp. nov., a Rare Obligately Uric Acid-utilizing Member in the Family Bacillaceae.</title>
        <authorList>
            <person name="Liu W."/>
            <person name="Wang B."/>
        </authorList>
    </citation>
    <scope>NUCLEOTIDE SEQUENCE</scope>
    <source>
        <strain evidence="2">44XB</strain>
    </source>
</reference>
<evidence type="ECO:0000313" key="3">
    <source>
        <dbReference type="Proteomes" id="UP001180087"/>
    </source>
</evidence>
<proteinExistence type="inferred from homology"/>
<evidence type="ECO:0000256" key="1">
    <source>
        <dbReference type="RuleBase" id="RU362001"/>
    </source>
</evidence>
<organism evidence="2 3">
    <name type="scientific">Aciduricibacillus chroicocephali</name>
    <dbReference type="NCBI Taxonomy" id="3054939"/>
    <lineage>
        <taxon>Bacteria</taxon>
        <taxon>Bacillati</taxon>
        <taxon>Bacillota</taxon>
        <taxon>Bacilli</taxon>
        <taxon>Bacillales</taxon>
        <taxon>Bacillaceae</taxon>
        <taxon>Aciduricibacillus</taxon>
    </lineage>
</organism>
<dbReference type="Pfam" id="PF06013">
    <property type="entry name" value="WXG100"/>
    <property type="match status" value="1"/>
</dbReference>
<accession>A0ABY9KVL1</accession>
<keyword evidence="3" id="KW-1185">Reference proteome</keyword>
<dbReference type="SUPFAM" id="SSF140453">
    <property type="entry name" value="EsxAB dimer-like"/>
    <property type="match status" value="1"/>
</dbReference>
<dbReference type="NCBIfam" id="TIGR03930">
    <property type="entry name" value="WXG100_ESAT6"/>
    <property type="match status" value="1"/>
</dbReference>
<comment type="similarity">
    <text evidence="1">Belongs to the WXG100 family.</text>
</comment>
<dbReference type="EMBL" id="CP129113">
    <property type="protein sequence ID" value="WLV24302.1"/>
    <property type="molecule type" value="Genomic_DNA"/>
</dbReference>